<accession>A0A1B6K5J6</accession>
<feature type="compositionally biased region" description="Basic and acidic residues" evidence="1">
    <location>
        <begin position="130"/>
        <end position="142"/>
    </location>
</feature>
<gene>
    <name evidence="2" type="ORF">g.6570</name>
</gene>
<dbReference type="EMBL" id="GECU01000970">
    <property type="protein sequence ID" value="JAT06737.1"/>
    <property type="molecule type" value="Transcribed_RNA"/>
</dbReference>
<feature type="compositionally biased region" description="Basic residues" evidence="1">
    <location>
        <begin position="156"/>
        <end position="165"/>
    </location>
</feature>
<feature type="region of interest" description="Disordered" evidence="1">
    <location>
        <begin position="126"/>
        <end position="207"/>
    </location>
</feature>
<organism evidence="2">
    <name type="scientific">Homalodisca liturata</name>
    <dbReference type="NCBI Taxonomy" id="320908"/>
    <lineage>
        <taxon>Eukaryota</taxon>
        <taxon>Metazoa</taxon>
        <taxon>Ecdysozoa</taxon>
        <taxon>Arthropoda</taxon>
        <taxon>Hexapoda</taxon>
        <taxon>Insecta</taxon>
        <taxon>Pterygota</taxon>
        <taxon>Neoptera</taxon>
        <taxon>Paraneoptera</taxon>
        <taxon>Hemiptera</taxon>
        <taxon>Auchenorrhyncha</taxon>
        <taxon>Membracoidea</taxon>
        <taxon>Cicadellidae</taxon>
        <taxon>Cicadellinae</taxon>
        <taxon>Proconiini</taxon>
        <taxon>Homalodisca</taxon>
    </lineage>
</organism>
<dbReference type="AlphaFoldDB" id="A0A1B6K5J6"/>
<proteinExistence type="predicted"/>
<evidence type="ECO:0000313" key="2">
    <source>
        <dbReference type="EMBL" id="JAT06737.1"/>
    </source>
</evidence>
<feature type="non-terminal residue" evidence="2">
    <location>
        <position position="1"/>
    </location>
</feature>
<feature type="compositionally biased region" description="Polar residues" evidence="1">
    <location>
        <begin position="48"/>
        <end position="75"/>
    </location>
</feature>
<feature type="compositionally biased region" description="Low complexity" evidence="1">
    <location>
        <begin position="1"/>
        <end position="19"/>
    </location>
</feature>
<sequence>SNARSQTSTRSRSDSTLTRNKAFSDPPRQDVEATSGRRRNLDNDRSKTTAITNVNVSSGRTSIPSREETAQTVTEINDKLITKPLLSSSDMPEIVEDVAVSSESDKLLEGSVEPIPTASNDILISSDQKLSVDPKSNPDLETTKSLSEIPKENTHKKTLHGRSRGRGSESLVEVETDSVDKELPRTNQRSRQRTKGLDVESRLSPRG</sequence>
<protein>
    <submittedName>
        <fullName evidence="2">Uncharacterized protein</fullName>
    </submittedName>
</protein>
<evidence type="ECO:0000256" key="1">
    <source>
        <dbReference type="SAM" id="MobiDB-lite"/>
    </source>
</evidence>
<feature type="non-terminal residue" evidence="2">
    <location>
        <position position="207"/>
    </location>
</feature>
<reference evidence="2" key="1">
    <citation type="submission" date="2015-11" db="EMBL/GenBank/DDBJ databases">
        <title>De novo transcriptome assembly of four potential Pierce s Disease insect vectors from Arizona vineyards.</title>
        <authorList>
            <person name="Tassone E.E."/>
        </authorList>
    </citation>
    <scope>NUCLEOTIDE SEQUENCE</scope>
</reference>
<feature type="compositionally biased region" description="Basic and acidic residues" evidence="1">
    <location>
        <begin position="195"/>
        <end position="207"/>
    </location>
</feature>
<feature type="region of interest" description="Disordered" evidence="1">
    <location>
        <begin position="1"/>
        <end position="75"/>
    </location>
</feature>
<name>A0A1B6K5J6_9HEMI</name>